<dbReference type="AlphaFoldDB" id="A0A3L8R2D4"/>
<dbReference type="Pfam" id="PF13531">
    <property type="entry name" value="SBP_bac_11"/>
    <property type="match status" value="1"/>
</dbReference>
<dbReference type="Gene3D" id="3.40.190.10">
    <property type="entry name" value="Periplasmic binding protein-like II"/>
    <property type="match status" value="2"/>
</dbReference>
<dbReference type="STRING" id="1343740.M271_12425"/>
<dbReference type="Proteomes" id="UP000281594">
    <property type="component" value="Unassembled WGS sequence"/>
</dbReference>
<accession>A0A3L8R2D4</accession>
<proteinExistence type="predicted"/>
<dbReference type="PANTHER" id="PTHR30006:SF2">
    <property type="entry name" value="ABC TRANSPORTER SUBSTRATE-BINDING PROTEIN"/>
    <property type="match status" value="1"/>
</dbReference>
<evidence type="ECO:0008006" key="4">
    <source>
        <dbReference type="Google" id="ProtNLM"/>
    </source>
</evidence>
<comment type="caution">
    <text evidence="2">The sequence shown here is derived from an EMBL/GenBank/DDBJ whole genome shotgun (WGS) entry which is preliminary data.</text>
</comment>
<dbReference type="RefSeq" id="WP_121825538.1">
    <property type="nucleotide sequence ID" value="NC_022785.1"/>
</dbReference>
<gene>
    <name evidence="2" type="ORF">D3C57_131175</name>
</gene>
<evidence type="ECO:0000313" key="3">
    <source>
        <dbReference type="Proteomes" id="UP000281594"/>
    </source>
</evidence>
<dbReference type="SUPFAM" id="SSF53850">
    <property type="entry name" value="Periplasmic binding protein-like II"/>
    <property type="match status" value="1"/>
</dbReference>
<protein>
    <recommendedName>
        <fullName evidence="4">Extracellular solute-binding protein</fullName>
    </recommendedName>
</protein>
<dbReference type="EMBL" id="QYCY01000002">
    <property type="protein sequence ID" value="RLV73779.1"/>
    <property type="molecule type" value="Genomic_DNA"/>
</dbReference>
<evidence type="ECO:0000313" key="2">
    <source>
        <dbReference type="EMBL" id="RLV73779.1"/>
    </source>
</evidence>
<dbReference type="PANTHER" id="PTHR30006">
    <property type="entry name" value="THIAMINE-BINDING PERIPLASMIC PROTEIN-RELATED"/>
    <property type="match status" value="1"/>
</dbReference>
<sequence>MSRILIFYQKYLKGLAVVTFPGTRWGARATASQRLDQLSRLWPAVIALVLGLALTACGSGKASPQWKLSERTGPKGDASWQKLVRDAKSEGEVVVYTAHAEDTMSQLATAFKKKYGIKVRVFRAADSDLEPKIDAEAKTGNRVADMVGMSDENYLKTKSAEGAFIAPRGPALNASGFDRKANTLVPHVVRSAATTMSYAWNTERYPKGLKGFRDLLDPKLSGGKIGILAPFTPSVMDFYTYLEKRYGADYLEKLAQQKPRIYQAGAAMSEGLASGEISAATQVAQVALYQAKDSGAPVDGGLAHPAWAASFYEGVLKGAKHPNAAQLLMNYMFSPAGQEILAHRIASVLPDIPGVATTADKTTTGGVMTASPERFRAFVDKFNKTFR</sequence>
<keyword evidence="1" id="KW-0732">Signal</keyword>
<reference evidence="2 3" key="1">
    <citation type="journal article" date="2018" name="J. Biol. Chem.">
        <title>Discovery of the actinoplanic acid pathway in Streptomyces rapamycinicus reveals a genetically conserved synergism with rapamycin.</title>
        <authorList>
            <person name="Mrak P."/>
            <person name="Krastel P."/>
            <person name="Pivk Lukancic P."/>
            <person name="Tao J."/>
            <person name="Pistorius D."/>
            <person name="Moore C.M."/>
        </authorList>
    </citation>
    <scope>NUCLEOTIDE SEQUENCE [LARGE SCALE GENOMIC DNA]</scope>
    <source>
        <strain evidence="2 3">NRRL 5491</strain>
    </source>
</reference>
<name>A0A3L8R2D4_STRRN</name>
<organism evidence="2 3">
    <name type="scientific">Streptomyces rapamycinicus (strain ATCC 29253 / DSM 41530 / NRRL 5491 / AYB-994)</name>
    <name type="common">Streptomyces hygroscopicus (strain ATCC 29253)</name>
    <dbReference type="NCBI Taxonomy" id="1343740"/>
    <lineage>
        <taxon>Bacteria</taxon>
        <taxon>Bacillati</taxon>
        <taxon>Actinomycetota</taxon>
        <taxon>Actinomycetes</taxon>
        <taxon>Kitasatosporales</taxon>
        <taxon>Streptomycetaceae</taxon>
        <taxon>Streptomyces</taxon>
        <taxon>Streptomyces violaceusniger group</taxon>
    </lineage>
</organism>
<evidence type="ECO:0000256" key="1">
    <source>
        <dbReference type="ARBA" id="ARBA00022729"/>
    </source>
</evidence>